<dbReference type="AlphaFoldDB" id="A0A848EI70"/>
<accession>A0A848EI70</accession>
<name>A0A848EI70_9PROT</name>
<gene>
    <name evidence="1" type="ORF">GWK16_18970</name>
</gene>
<protein>
    <submittedName>
        <fullName evidence="1">Uncharacterized protein</fullName>
    </submittedName>
</protein>
<dbReference type="EMBL" id="JABBKX010000007">
    <property type="protein sequence ID" value="NMJ43339.1"/>
    <property type="molecule type" value="Genomic_DNA"/>
</dbReference>
<evidence type="ECO:0000313" key="1">
    <source>
        <dbReference type="EMBL" id="NMJ43339.1"/>
    </source>
</evidence>
<proteinExistence type="predicted"/>
<dbReference type="Proteomes" id="UP000548582">
    <property type="component" value="Unassembled WGS sequence"/>
</dbReference>
<organism evidence="1 2">
    <name type="scientific">Neoroseomonas marina</name>
    <dbReference type="NCBI Taxonomy" id="1232220"/>
    <lineage>
        <taxon>Bacteria</taxon>
        <taxon>Pseudomonadati</taxon>
        <taxon>Pseudomonadota</taxon>
        <taxon>Alphaproteobacteria</taxon>
        <taxon>Acetobacterales</taxon>
        <taxon>Acetobacteraceae</taxon>
        <taxon>Neoroseomonas</taxon>
    </lineage>
</organism>
<keyword evidence="2" id="KW-1185">Reference proteome</keyword>
<dbReference type="RefSeq" id="WP_170055539.1">
    <property type="nucleotide sequence ID" value="NZ_JABBKX010000007.1"/>
</dbReference>
<sequence>MKRFICNHERVEQVDPGVLDSEVELMSIRRDLLLRSALLRLPDLAALRASTPADSSPGTTMPKRRATYIRVGRRTVSAAAKPLQRAD</sequence>
<evidence type="ECO:0000313" key="2">
    <source>
        <dbReference type="Proteomes" id="UP000548582"/>
    </source>
</evidence>
<comment type="caution">
    <text evidence="1">The sequence shown here is derived from an EMBL/GenBank/DDBJ whole genome shotgun (WGS) entry which is preliminary data.</text>
</comment>
<reference evidence="1 2" key="1">
    <citation type="submission" date="2020-03" db="EMBL/GenBank/DDBJ databases">
        <authorList>
            <person name="Sun Q."/>
        </authorList>
    </citation>
    <scope>NUCLEOTIDE SEQUENCE [LARGE SCALE GENOMIC DNA]</scope>
    <source>
        <strain evidence="1 2">JC162</strain>
    </source>
</reference>